<reference evidence="1 2" key="1">
    <citation type="submission" date="2019-10" db="EMBL/GenBank/DDBJ databases">
        <title>Rudanella paleaurantiibacter sp. nov., isolated from sludge.</title>
        <authorList>
            <person name="Xu S.Q."/>
        </authorList>
    </citation>
    <scope>NUCLEOTIDE SEQUENCE [LARGE SCALE GENOMIC DNA]</scope>
    <source>
        <strain evidence="1 2">HX-22-17</strain>
    </source>
</reference>
<evidence type="ECO:0000313" key="1">
    <source>
        <dbReference type="EMBL" id="KAB7732574.1"/>
    </source>
</evidence>
<dbReference type="AlphaFoldDB" id="A0A7J5U402"/>
<dbReference type="EMBL" id="WELI01000001">
    <property type="protein sequence ID" value="KAB7732574.1"/>
    <property type="molecule type" value="Genomic_DNA"/>
</dbReference>
<keyword evidence="2" id="KW-1185">Reference proteome</keyword>
<dbReference type="Proteomes" id="UP000488299">
    <property type="component" value="Unassembled WGS sequence"/>
</dbReference>
<gene>
    <name evidence="1" type="ORF">F5984_01045</name>
</gene>
<name>A0A7J5U402_9BACT</name>
<evidence type="ECO:0000313" key="2">
    <source>
        <dbReference type="Proteomes" id="UP000488299"/>
    </source>
</evidence>
<comment type="caution">
    <text evidence="1">The sequence shown here is derived from an EMBL/GenBank/DDBJ whole genome shotgun (WGS) entry which is preliminary data.</text>
</comment>
<sequence length="361" mass="41842">MSPDSIIAHIAALQSHTDSRFSPGLFPSYRIQPQWLNYRRADNNVFLTACTLFTLQGIRHRLAPDAARLVDEIGERAARAYPHFRNKDGLDTYNFWPTRPSRHFSNGRLLHRFDHFRIPDDIDDTALVFLTQPPAPETLIWLKEKLSQHANGTRHRIRNTFPEYRHLRAYSTWFGKKMPIDFDVCALSNLLYLIFRHKLPRNEHDTDSLTLLVQMVRSGQYVSQPFRCAPHYARTPLILYHIGRLLAMFHPPELVAVQPQLVADARAQLAQVTHPMDRVILSTTLRRLGENPPPLDLTHIEQSFETFHFFIAGMLTAYEHPLLNRLATSPFVHMRWVCEAHCWALVAEYLTEGGGEERRRG</sequence>
<dbReference type="RefSeq" id="WP_152121999.1">
    <property type="nucleotide sequence ID" value="NZ_WELI01000001.1"/>
</dbReference>
<organism evidence="1 2">
    <name type="scientific">Rudanella paleaurantiibacter</name>
    <dbReference type="NCBI Taxonomy" id="2614655"/>
    <lineage>
        <taxon>Bacteria</taxon>
        <taxon>Pseudomonadati</taxon>
        <taxon>Bacteroidota</taxon>
        <taxon>Cytophagia</taxon>
        <taxon>Cytophagales</taxon>
        <taxon>Cytophagaceae</taxon>
        <taxon>Rudanella</taxon>
    </lineage>
</organism>
<accession>A0A7J5U402</accession>
<protein>
    <submittedName>
        <fullName evidence="1">Uncharacterized protein</fullName>
    </submittedName>
</protein>
<proteinExistence type="predicted"/>